<keyword evidence="3 11" id="KW-0285">Flavoprotein</keyword>
<keyword evidence="2 11" id="KW-0963">Cytoplasm</keyword>
<dbReference type="GO" id="GO:0000287">
    <property type="term" value="F:magnesium ion binding"/>
    <property type="evidence" value="ECO:0007669"/>
    <property type="project" value="UniProtKB-UniRule"/>
</dbReference>
<feature type="binding site" evidence="11">
    <location>
        <position position="154"/>
    </location>
    <ligand>
        <name>substrate</name>
    </ligand>
</feature>
<dbReference type="OrthoDB" id="9795032at2"/>
<keyword evidence="6 11" id="KW-0460">Magnesium</keyword>
<dbReference type="GO" id="GO:0070402">
    <property type="term" value="F:NADPH binding"/>
    <property type="evidence" value="ECO:0007669"/>
    <property type="project" value="UniProtKB-UniRule"/>
</dbReference>
<reference evidence="13 14" key="1">
    <citation type="journal article" date="2019" name="Appl. Microbiol. Biotechnol.">
        <title>Uncovering carbohydrate metabolism through a genotype-phenotype association study of 56 lactic acid bacteria genomes.</title>
        <authorList>
            <person name="Buron-Moles G."/>
            <person name="Chailyan A."/>
            <person name="Dolejs I."/>
            <person name="Forster J."/>
            <person name="Miks M.H."/>
        </authorList>
    </citation>
    <scope>NUCLEOTIDE SEQUENCE [LARGE SCALE GENOMIC DNA]</scope>
    <source>
        <strain evidence="13 14">ATCC 49373</strain>
    </source>
</reference>
<feature type="binding site" evidence="11">
    <location>
        <begin position="65"/>
        <end position="67"/>
    </location>
    <ligand>
        <name>FMN</name>
        <dbReference type="ChEBI" id="CHEBI:58210"/>
    </ligand>
</feature>
<dbReference type="EC" id="5.3.3.2" evidence="11"/>
<comment type="subunit">
    <text evidence="10 11">Homooctamer. Dimer of tetramers.</text>
</comment>
<keyword evidence="14" id="KW-1185">Reference proteome</keyword>
<evidence type="ECO:0000256" key="3">
    <source>
        <dbReference type="ARBA" id="ARBA00022630"/>
    </source>
</evidence>
<feature type="binding site" evidence="11">
    <location>
        <position position="95"/>
    </location>
    <ligand>
        <name>FMN</name>
        <dbReference type="ChEBI" id="CHEBI:58210"/>
    </ligand>
</feature>
<keyword evidence="8 11" id="KW-0414">Isoprene biosynthesis</keyword>
<dbReference type="InterPro" id="IPR011179">
    <property type="entry name" value="IPdP_isomerase"/>
</dbReference>
<proteinExistence type="inferred from homology"/>
<feature type="binding site" evidence="11">
    <location>
        <position position="211"/>
    </location>
    <ligand>
        <name>FMN</name>
        <dbReference type="ChEBI" id="CHEBI:58210"/>
    </ligand>
</feature>
<evidence type="ECO:0000313" key="14">
    <source>
        <dbReference type="Proteomes" id="UP000294854"/>
    </source>
</evidence>
<dbReference type="RefSeq" id="WP_010619848.1">
    <property type="nucleotide sequence ID" value="NZ_PUFO01000061.1"/>
</dbReference>
<dbReference type="Proteomes" id="UP000294854">
    <property type="component" value="Unassembled WGS sequence"/>
</dbReference>
<dbReference type="AlphaFoldDB" id="A0A4R5NLY0"/>
<evidence type="ECO:0000256" key="4">
    <source>
        <dbReference type="ARBA" id="ARBA00022643"/>
    </source>
</evidence>
<comment type="subcellular location">
    <subcellularLocation>
        <location evidence="11">Cytoplasm</location>
    </subcellularLocation>
</comment>
<dbReference type="Pfam" id="PF01070">
    <property type="entry name" value="FMN_dh"/>
    <property type="match status" value="1"/>
</dbReference>
<comment type="function">
    <text evidence="11">Involved in the biosynthesis of isoprenoids. Catalyzes the 1,3-allylic rearrangement of the homoallylic substrate isopentenyl (IPP) to its allylic isomer, dimethylallyl diphosphate (DMAPP).</text>
</comment>
<evidence type="ECO:0000256" key="2">
    <source>
        <dbReference type="ARBA" id="ARBA00022490"/>
    </source>
</evidence>
<dbReference type="PIRSF" id="PIRSF003314">
    <property type="entry name" value="IPP_isomerase"/>
    <property type="match status" value="1"/>
</dbReference>
<dbReference type="InterPro" id="IPR000262">
    <property type="entry name" value="FMN-dep_DH"/>
</dbReference>
<comment type="caution">
    <text evidence="13">The sequence shown here is derived from an EMBL/GenBank/DDBJ whole genome shotgun (WGS) entry which is preliminary data.</text>
</comment>
<evidence type="ECO:0000256" key="10">
    <source>
        <dbReference type="ARBA" id="ARBA00025810"/>
    </source>
</evidence>
<keyword evidence="9 11" id="KW-0413">Isomerase</keyword>
<comment type="cofactor">
    <cofactor evidence="11">
        <name>Mg(2+)</name>
        <dbReference type="ChEBI" id="CHEBI:18420"/>
    </cofactor>
</comment>
<sequence>MTSVQSHRKDEHVSLSEKFQHLTEPNDFDQIQLIHQSMPAIALNDVDISSTIAGLPVVTPFFIEAMTGGSEHTGQLNAQLAQISKDLNLAMASGSQGVAIKDSSLAATFSIIRQTNPDGILLSNIGASQTVEDAKQAIEMIEADAIQVHVNPAQELIMPEGDRDFTGWMTNIASLVTDLSKPVIVKEVGFGMSQETISHLIKAGVRHFDLSGKGGTNFAQIENFRRKEKDLSYLQDWGLSTVQSLLESQSFQPQAAFTASGGIRTPLDIVKAIALGATSVGVAGAIMHSLISDGIDDTEKLLSSWVIDIKRIMVLLGVKTIPELRNLKPIISLELMNYVNQRNLDY</sequence>
<name>A0A4R5NLY0_9LACO</name>
<dbReference type="Gene3D" id="3.20.20.70">
    <property type="entry name" value="Aldolase class I"/>
    <property type="match status" value="1"/>
</dbReference>
<evidence type="ECO:0000256" key="8">
    <source>
        <dbReference type="ARBA" id="ARBA00023229"/>
    </source>
</evidence>
<evidence type="ECO:0000256" key="5">
    <source>
        <dbReference type="ARBA" id="ARBA00022723"/>
    </source>
</evidence>
<dbReference type="CDD" id="cd02811">
    <property type="entry name" value="IDI-2_FMN"/>
    <property type="match status" value="1"/>
</dbReference>
<dbReference type="GO" id="GO:0005737">
    <property type="term" value="C:cytoplasm"/>
    <property type="evidence" value="ECO:0007669"/>
    <property type="project" value="UniProtKB-SubCell"/>
</dbReference>
<dbReference type="GO" id="GO:0016491">
    <property type="term" value="F:oxidoreductase activity"/>
    <property type="evidence" value="ECO:0007669"/>
    <property type="project" value="InterPro"/>
</dbReference>
<feature type="domain" description="FMN-dependent dehydrogenase" evidence="12">
    <location>
        <begin position="168"/>
        <end position="325"/>
    </location>
</feature>
<dbReference type="PANTHER" id="PTHR43665:SF1">
    <property type="entry name" value="ISOPENTENYL-DIPHOSPHATE DELTA-ISOMERASE"/>
    <property type="match status" value="1"/>
</dbReference>
<keyword evidence="7 11" id="KW-0521">NADP</keyword>
<dbReference type="GO" id="GO:0004452">
    <property type="term" value="F:isopentenyl-diphosphate delta-isomerase activity"/>
    <property type="evidence" value="ECO:0007669"/>
    <property type="project" value="UniProtKB-UniRule"/>
</dbReference>
<accession>A0A4R5NLY0</accession>
<keyword evidence="4 11" id="KW-0288">FMN</keyword>
<dbReference type="HAMAP" id="MF_00354">
    <property type="entry name" value="Idi_2"/>
    <property type="match status" value="1"/>
</dbReference>
<organism evidence="13 14">
    <name type="scientific">Secundilactobacillus malefermentans</name>
    <dbReference type="NCBI Taxonomy" id="176292"/>
    <lineage>
        <taxon>Bacteria</taxon>
        <taxon>Bacillati</taxon>
        <taxon>Bacillota</taxon>
        <taxon>Bacilli</taxon>
        <taxon>Lactobacillales</taxon>
        <taxon>Lactobacillaceae</taxon>
        <taxon>Secundilactobacillus</taxon>
    </lineage>
</organism>
<evidence type="ECO:0000256" key="6">
    <source>
        <dbReference type="ARBA" id="ARBA00022842"/>
    </source>
</evidence>
<evidence type="ECO:0000256" key="7">
    <source>
        <dbReference type="ARBA" id="ARBA00022857"/>
    </source>
</evidence>
<comment type="cofactor">
    <cofactor evidence="11">
        <name>NADPH</name>
        <dbReference type="ChEBI" id="CHEBI:57783"/>
    </cofactor>
</comment>
<dbReference type="NCBIfam" id="TIGR02151">
    <property type="entry name" value="IPP_isom_2"/>
    <property type="match status" value="1"/>
</dbReference>
<dbReference type="SUPFAM" id="SSF51395">
    <property type="entry name" value="FMN-linked oxidoreductases"/>
    <property type="match status" value="1"/>
</dbReference>
<comment type="similarity">
    <text evidence="11">Belongs to the IPP isomerase type 2 family.</text>
</comment>
<comment type="cofactor">
    <cofactor evidence="1 11">
        <name>FMN</name>
        <dbReference type="ChEBI" id="CHEBI:58210"/>
    </cofactor>
</comment>
<feature type="binding site" evidence="11">
    <location>
        <position position="155"/>
    </location>
    <ligand>
        <name>Mg(2+)</name>
        <dbReference type="ChEBI" id="CHEBI:18420"/>
    </ligand>
</feature>
<evidence type="ECO:0000256" key="1">
    <source>
        <dbReference type="ARBA" id="ARBA00001917"/>
    </source>
</evidence>
<feature type="binding site" evidence="11">
    <location>
        <begin position="262"/>
        <end position="264"/>
    </location>
    <ligand>
        <name>FMN</name>
        <dbReference type="ChEBI" id="CHEBI:58210"/>
    </ligand>
</feature>
<evidence type="ECO:0000256" key="11">
    <source>
        <dbReference type="HAMAP-Rule" id="MF_00354"/>
    </source>
</evidence>
<feature type="binding site" evidence="11">
    <location>
        <position position="186"/>
    </location>
    <ligand>
        <name>FMN</name>
        <dbReference type="ChEBI" id="CHEBI:58210"/>
    </ligand>
</feature>
<dbReference type="PANTHER" id="PTHR43665">
    <property type="entry name" value="ISOPENTENYL-DIPHOSPHATE DELTA-ISOMERASE"/>
    <property type="match status" value="1"/>
</dbReference>
<feature type="binding site" evidence="11">
    <location>
        <position position="216"/>
    </location>
    <ligand>
        <name>FMN</name>
        <dbReference type="ChEBI" id="CHEBI:58210"/>
    </ligand>
</feature>
<dbReference type="InterPro" id="IPR013785">
    <property type="entry name" value="Aldolase_TIM"/>
</dbReference>
<feature type="binding site" evidence="11">
    <location>
        <begin position="8"/>
        <end position="9"/>
    </location>
    <ligand>
        <name>substrate</name>
    </ligand>
</feature>
<comment type="caution">
    <text evidence="11">Lacks conserved residue(s) required for the propagation of feature annotation.</text>
</comment>
<dbReference type="GO" id="GO:0010181">
    <property type="term" value="F:FMN binding"/>
    <property type="evidence" value="ECO:0007669"/>
    <property type="project" value="UniProtKB-UniRule"/>
</dbReference>
<protein>
    <recommendedName>
        <fullName evidence="11">Isopentenyl-diphosphate delta-isomerase</fullName>
        <shortName evidence="11">IPP isomerase</shortName>
        <ecNumber evidence="11">5.3.3.2</ecNumber>
    </recommendedName>
    <alternativeName>
        <fullName evidence="11">Isopentenyl diphosphate:dimethylallyl diphosphate isomerase</fullName>
    </alternativeName>
    <alternativeName>
        <fullName evidence="11">Isopentenyl pyrophosphate isomerase</fullName>
    </alternativeName>
    <alternativeName>
        <fullName evidence="11">Type 2 isopentenyl diphosphate isomerase</fullName>
        <shortName evidence="11">IDI-2</shortName>
    </alternativeName>
</protein>
<evidence type="ECO:0000313" key="13">
    <source>
        <dbReference type="EMBL" id="TDG76202.1"/>
    </source>
</evidence>
<feature type="binding site" evidence="11">
    <location>
        <position position="124"/>
    </location>
    <ligand>
        <name>FMN</name>
        <dbReference type="ChEBI" id="CHEBI:58210"/>
    </ligand>
</feature>
<feature type="binding site" evidence="11">
    <location>
        <begin position="283"/>
        <end position="284"/>
    </location>
    <ligand>
        <name>FMN</name>
        <dbReference type="ChEBI" id="CHEBI:58210"/>
    </ligand>
</feature>
<evidence type="ECO:0000256" key="9">
    <source>
        <dbReference type="ARBA" id="ARBA00023235"/>
    </source>
</evidence>
<comment type="catalytic activity">
    <reaction evidence="11">
        <text>isopentenyl diphosphate = dimethylallyl diphosphate</text>
        <dbReference type="Rhea" id="RHEA:23284"/>
        <dbReference type="ChEBI" id="CHEBI:57623"/>
        <dbReference type="ChEBI" id="CHEBI:128769"/>
        <dbReference type="EC" id="5.3.3.2"/>
    </reaction>
</comment>
<dbReference type="STRING" id="1122149.FD44_GL001933"/>
<evidence type="ECO:0000259" key="12">
    <source>
        <dbReference type="Pfam" id="PF01070"/>
    </source>
</evidence>
<gene>
    <name evidence="11" type="primary">fni</name>
    <name evidence="13" type="ORF">C5L31_000815</name>
</gene>
<keyword evidence="5 11" id="KW-0479">Metal-binding</keyword>
<dbReference type="EMBL" id="PUFO01000061">
    <property type="protein sequence ID" value="TDG76202.1"/>
    <property type="molecule type" value="Genomic_DNA"/>
</dbReference>
<dbReference type="GO" id="GO:0008299">
    <property type="term" value="P:isoprenoid biosynthetic process"/>
    <property type="evidence" value="ECO:0007669"/>
    <property type="project" value="UniProtKB-UniRule"/>
</dbReference>